<dbReference type="InterPro" id="IPR005119">
    <property type="entry name" value="LysR_subst-bd"/>
</dbReference>
<dbReference type="Pfam" id="PF00126">
    <property type="entry name" value="HTH_1"/>
    <property type="match status" value="1"/>
</dbReference>
<keyword evidence="2" id="KW-0805">Transcription regulation</keyword>
<comment type="caution">
    <text evidence="6">The sequence shown here is derived from an EMBL/GenBank/DDBJ whole genome shotgun (WGS) entry which is preliminary data.</text>
</comment>
<evidence type="ECO:0000256" key="1">
    <source>
        <dbReference type="ARBA" id="ARBA00009437"/>
    </source>
</evidence>
<sequence length="301" mass="31633">MSRYQQLEVFAAVAQAGSLASAARQLELSAATVMRVIGTLEARLNATLLLRGPRGVSLSAVGEQFAASCQAILEQTAAAERSACGLHSEAAGQLKVAMPLLMAHQVFTPLAIEYLAAFPAVDLRIEAREGLPKLLDEGLDAALVVGHLADSSGFAVAVGTVRPMMCASPAYLARWGMPSTAEHLRAHRTVLASSSGHGLEWRLHTGASIRAIRTAPSLTCTTQQGGVQAAVAGVGLLRCMSYEVHQQLQAGLLQPVLQDLAGPALPVHLVYREGRKANGRLRAFIDFAVPGLRSHPALQGG</sequence>
<proteinExistence type="inferred from homology"/>
<dbReference type="Proteomes" id="UP001143328">
    <property type="component" value="Unassembled WGS sequence"/>
</dbReference>
<dbReference type="PANTHER" id="PTHR30537">
    <property type="entry name" value="HTH-TYPE TRANSCRIPTIONAL REGULATOR"/>
    <property type="match status" value="1"/>
</dbReference>
<accession>A0A9W6K7F4</accession>
<dbReference type="InterPro" id="IPR000847">
    <property type="entry name" value="LysR_HTH_N"/>
</dbReference>
<dbReference type="EMBL" id="BSFN01000009">
    <property type="protein sequence ID" value="GLK90197.1"/>
    <property type="molecule type" value="Genomic_DNA"/>
</dbReference>
<dbReference type="InterPro" id="IPR058163">
    <property type="entry name" value="LysR-type_TF_proteobact-type"/>
</dbReference>
<dbReference type="SUPFAM" id="SSF46785">
    <property type="entry name" value="Winged helix' DNA-binding domain"/>
    <property type="match status" value="1"/>
</dbReference>
<keyword evidence="3" id="KW-0238">DNA-binding</keyword>
<dbReference type="GO" id="GO:0043565">
    <property type="term" value="F:sequence-specific DNA binding"/>
    <property type="evidence" value="ECO:0007669"/>
    <property type="project" value="TreeGrafter"/>
</dbReference>
<comment type="similarity">
    <text evidence="1">Belongs to the LysR transcriptional regulatory family.</text>
</comment>
<keyword evidence="7" id="KW-1185">Reference proteome</keyword>
<gene>
    <name evidence="6" type="ORF">GCM10017655_32590</name>
</gene>
<keyword evidence="4" id="KW-0804">Transcription</keyword>
<protein>
    <submittedName>
        <fullName evidence="6">LysR family transcriptional regulator</fullName>
    </submittedName>
</protein>
<dbReference type="GO" id="GO:0003700">
    <property type="term" value="F:DNA-binding transcription factor activity"/>
    <property type="evidence" value="ECO:0007669"/>
    <property type="project" value="InterPro"/>
</dbReference>
<dbReference type="SUPFAM" id="SSF53850">
    <property type="entry name" value="Periplasmic binding protein-like II"/>
    <property type="match status" value="1"/>
</dbReference>
<dbReference type="PANTHER" id="PTHR30537:SF5">
    <property type="entry name" value="HTH-TYPE TRANSCRIPTIONAL ACTIVATOR TTDR-RELATED"/>
    <property type="match status" value="1"/>
</dbReference>
<evidence type="ECO:0000313" key="6">
    <source>
        <dbReference type="EMBL" id="GLK90197.1"/>
    </source>
</evidence>
<evidence type="ECO:0000256" key="4">
    <source>
        <dbReference type="ARBA" id="ARBA00023163"/>
    </source>
</evidence>
<dbReference type="Gene3D" id="3.40.190.290">
    <property type="match status" value="1"/>
</dbReference>
<dbReference type="Pfam" id="PF03466">
    <property type="entry name" value="LysR_substrate"/>
    <property type="match status" value="1"/>
</dbReference>
<evidence type="ECO:0000256" key="2">
    <source>
        <dbReference type="ARBA" id="ARBA00023015"/>
    </source>
</evidence>
<dbReference type="RefSeq" id="WP_271196385.1">
    <property type="nucleotide sequence ID" value="NZ_BSFN01000009.1"/>
</dbReference>
<evidence type="ECO:0000259" key="5">
    <source>
        <dbReference type="PROSITE" id="PS50931"/>
    </source>
</evidence>
<reference evidence="6" key="2">
    <citation type="submission" date="2023-01" db="EMBL/GenBank/DDBJ databases">
        <authorList>
            <person name="Sun Q."/>
            <person name="Evtushenko L."/>
        </authorList>
    </citation>
    <scope>NUCLEOTIDE SEQUENCE</scope>
    <source>
        <strain evidence="6">VKM B-2935</strain>
    </source>
</reference>
<dbReference type="PROSITE" id="PS50931">
    <property type="entry name" value="HTH_LYSR"/>
    <property type="match status" value="1"/>
</dbReference>
<reference evidence="6" key="1">
    <citation type="journal article" date="2014" name="Int. J. Syst. Evol. Microbiol.">
        <title>Complete genome sequence of Corynebacterium casei LMG S-19264T (=DSM 44701T), isolated from a smear-ripened cheese.</title>
        <authorList>
            <consortium name="US DOE Joint Genome Institute (JGI-PGF)"/>
            <person name="Walter F."/>
            <person name="Albersmeier A."/>
            <person name="Kalinowski J."/>
            <person name="Ruckert C."/>
        </authorList>
    </citation>
    <scope>NUCLEOTIDE SEQUENCE</scope>
    <source>
        <strain evidence="6">VKM B-2935</strain>
    </source>
</reference>
<dbReference type="GO" id="GO:0006351">
    <property type="term" value="P:DNA-templated transcription"/>
    <property type="evidence" value="ECO:0007669"/>
    <property type="project" value="TreeGrafter"/>
</dbReference>
<name>A0A9W6K7F4_9PSED</name>
<dbReference type="AlphaFoldDB" id="A0A9W6K7F4"/>
<organism evidence="6 7">
    <name type="scientific">Pseudomonas turukhanskensis</name>
    <dbReference type="NCBI Taxonomy" id="1806536"/>
    <lineage>
        <taxon>Bacteria</taxon>
        <taxon>Pseudomonadati</taxon>
        <taxon>Pseudomonadota</taxon>
        <taxon>Gammaproteobacteria</taxon>
        <taxon>Pseudomonadales</taxon>
        <taxon>Pseudomonadaceae</taxon>
        <taxon>Pseudomonas</taxon>
    </lineage>
</organism>
<dbReference type="InterPro" id="IPR036388">
    <property type="entry name" value="WH-like_DNA-bd_sf"/>
</dbReference>
<evidence type="ECO:0000313" key="7">
    <source>
        <dbReference type="Proteomes" id="UP001143328"/>
    </source>
</evidence>
<dbReference type="InterPro" id="IPR036390">
    <property type="entry name" value="WH_DNA-bd_sf"/>
</dbReference>
<feature type="domain" description="HTH lysR-type" evidence="5">
    <location>
        <begin position="1"/>
        <end position="59"/>
    </location>
</feature>
<evidence type="ECO:0000256" key="3">
    <source>
        <dbReference type="ARBA" id="ARBA00023125"/>
    </source>
</evidence>
<dbReference type="Gene3D" id="1.10.10.10">
    <property type="entry name" value="Winged helix-like DNA-binding domain superfamily/Winged helix DNA-binding domain"/>
    <property type="match status" value="1"/>
</dbReference>